<protein>
    <recommendedName>
        <fullName evidence="3">Phytanoyl-CoA dioxygenase family protein</fullName>
    </recommendedName>
</protein>
<proteinExistence type="predicted"/>
<comment type="caution">
    <text evidence="1">The sequence shown here is derived from an EMBL/GenBank/DDBJ whole genome shotgun (WGS) entry which is preliminary data.</text>
</comment>
<dbReference type="InterPro" id="IPR008775">
    <property type="entry name" value="Phytyl_CoA_dOase-like"/>
</dbReference>
<gene>
    <name evidence="1" type="ORF">BP6252_08553</name>
</gene>
<dbReference type="Gene3D" id="2.60.120.620">
    <property type="entry name" value="q2cbj1_9rhob like domain"/>
    <property type="match status" value="1"/>
</dbReference>
<keyword evidence="2" id="KW-1185">Reference proteome</keyword>
<dbReference type="AlphaFoldDB" id="A0A3D8R671"/>
<name>A0A3D8R671_9HELO</name>
<dbReference type="EMBL" id="PDLM01000009">
    <property type="protein sequence ID" value="RDW69533.1"/>
    <property type="molecule type" value="Genomic_DNA"/>
</dbReference>
<dbReference type="Pfam" id="PF05721">
    <property type="entry name" value="PhyH"/>
    <property type="match status" value="1"/>
</dbReference>
<evidence type="ECO:0000313" key="1">
    <source>
        <dbReference type="EMBL" id="RDW69533.1"/>
    </source>
</evidence>
<sequence length="306" mass="34482">MAPIIKPTLRRLPVDAPLEDFIDAITKDGGCVCTNYVTPEEVAQANAEVKPWLDKDKPWKGKLFPPETRRCNRLLWRSPTCREKFFMHPLYQALARHFLSSTDPTWYDEDCFWYTSRPLLSAALGIDVRPGAEGQRLHRDDKMYHTRHTDATSTGWTAGRDDGFGVFVPGINTTAENGATRMIPGSHLWGDERGPKPDEAIYAEMVVGEAAFMFASQYHAGSANHSRDQNRMLYVLFMCKGTLRQEFATMVEYPPEVAKTFSKELQALLGYKISSPNCGMVDMRDPAFLLDDNYDPEAAGEDVDVS</sequence>
<reference evidence="1 2" key="1">
    <citation type="journal article" date="2018" name="IMA Fungus">
        <title>IMA Genome-F 9: Draft genome sequence of Annulohypoxylon stygium, Aspergillus mulundensis, Berkeleyomyces basicola (syn. Thielaviopsis basicola), Ceratocystis smalleyi, two Cercospora beticola strains, Coleophoma cylindrospora, Fusarium fracticaudum, Phialophora cf. hyalina, and Morchella septimelata.</title>
        <authorList>
            <person name="Wingfield B.D."/>
            <person name="Bills G.F."/>
            <person name="Dong Y."/>
            <person name="Huang W."/>
            <person name="Nel W.J."/>
            <person name="Swalarsk-Parry B.S."/>
            <person name="Vaghefi N."/>
            <person name="Wilken P.M."/>
            <person name="An Z."/>
            <person name="de Beer Z.W."/>
            <person name="De Vos L."/>
            <person name="Chen L."/>
            <person name="Duong T.A."/>
            <person name="Gao Y."/>
            <person name="Hammerbacher A."/>
            <person name="Kikkert J.R."/>
            <person name="Li Y."/>
            <person name="Li H."/>
            <person name="Li K."/>
            <person name="Li Q."/>
            <person name="Liu X."/>
            <person name="Ma X."/>
            <person name="Naidoo K."/>
            <person name="Pethybridge S.J."/>
            <person name="Sun J."/>
            <person name="Steenkamp E.T."/>
            <person name="van der Nest M.A."/>
            <person name="van Wyk S."/>
            <person name="Wingfield M.J."/>
            <person name="Xiong C."/>
            <person name="Yue Q."/>
            <person name="Zhang X."/>
        </authorList>
    </citation>
    <scope>NUCLEOTIDE SEQUENCE [LARGE SCALE GENOMIC DNA]</scope>
    <source>
        <strain evidence="1 2">BP6252</strain>
    </source>
</reference>
<dbReference type="OrthoDB" id="445007at2759"/>
<dbReference type="STRING" id="1849047.A0A3D8R671"/>
<accession>A0A3D8R671</accession>
<evidence type="ECO:0000313" key="2">
    <source>
        <dbReference type="Proteomes" id="UP000256645"/>
    </source>
</evidence>
<dbReference type="SUPFAM" id="SSF51197">
    <property type="entry name" value="Clavaminate synthase-like"/>
    <property type="match status" value="1"/>
</dbReference>
<dbReference type="Proteomes" id="UP000256645">
    <property type="component" value="Unassembled WGS sequence"/>
</dbReference>
<evidence type="ECO:0008006" key="3">
    <source>
        <dbReference type="Google" id="ProtNLM"/>
    </source>
</evidence>
<organism evidence="1 2">
    <name type="scientific">Coleophoma cylindrospora</name>
    <dbReference type="NCBI Taxonomy" id="1849047"/>
    <lineage>
        <taxon>Eukaryota</taxon>
        <taxon>Fungi</taxon>
        <taxon>Dikarya</taxon>
        <taxon>Ascomycota</taxon>
        <taxon>Pezizomycotina</taxon>
        <taxon>Leotiomycetes</taxon>
        <taxon>Helotiales</taxon>
        <taxon>Dermateaceae</taxon>
        <taxon>Coleophoma</taxon>
    </lineage>
</organism>